<organism evidence="2 3">
    <name type="scientific">Tichowtungia aerotolerans</name>
    <dbReference type="NCBI Taxonomy" id="2697043"/>
    <lineage>
        <taxon>Bacteria</taxon>
        <taxon>Pseudomonadati</taxon>
        <taxon>Kiritimatiellota</taxon>
        <taxon>Tichowtungiia</taxon>
        <taxon>Tichowtungiales</taxon>
        <taxon>Tichowtungiaceae</taxon>
        <taxon>Tichowtungia</taxon>
    </lineage>
</organism>
<keyword evidence="1" id="KW-1133">Transmembrane helix</keyword>
<feature type="transmembrane region" description="Helical" evidence="1">
    <location>
        <begin position="60"/>
        <end position="79"/>
    </location>
</feature>
<sequence length="152" mass="16577">MKIYLKTLRWCIGAAVLLPLILAVPKIYPQLYLLMNPLVYFCAYIALFIWAGAKASQANYSIIHSAFAGTAVLLVSQIVNTPLRFIFSATAATETRPPWGIAIHASLQSILVFCFCFPIALGFSALGAYLNSGKTKNSNQKVELTENPGGDF</sequence>
<accession>A0A6P1M4A6</accession>
<keyword evidence="1" id="KW-0472">Membrane</keyword>
<keyword evidence="3" id="KW-1185">Reference proteome</keyword>
<dbReference type="AlphaFoldDB" id="A0A6P1M4A6"/>
<proteinExistence type="predicted"/>
<evidence type="ECO:0000313" key="2">
    <source>
        <dbReference type="EMBL" id="QHI68671.1"/>
    </source>
</evidence>
<protein>
    <submittedName>
        <fullName evidence="2">Uncharacterized protein</fullName>
    </submittedName>
</protein>
<feature type="transmembrane region" description="Helical" evidence="1">
    <location>
        <begin position="33"/>
        <end position="53"/>
    </location>
</feature>
<evidence type="ECO:0000256" key="1">
    <source>
        <dbReference type="SAM" id="Phobius"/>
    </source>
</evidence>
<dbReference type="Proteomes" id="UP000464954">
    <property type="component" value="Chromosome"/>
</dbReference>
<reference evidence="2 3" key="1">
    <citation type="submission" date="2020-01" db="EMBL/GenBank/DDBJ databases">
        <title>Ponticoccus aerotolerans gen. nov., sp. nov., an anaerobic bacterium and proposal of Ponticoccusceae fam. nov., Ponticoccusles ord. nov. and Ponticoccuse classis nov. in the phylum Kiritimatiellaeota.</title>
        <authorList>
            <person name="Zhou L.Y."/>
            <person name="Du Z.J."/>
        </authorList>
    </citation>
    <scope>NUCLEOTIDE SEQUENCE [LARGE SCALE GENOMIC DNA]</scope>
    <source>
        <strain evidence="2 3">S-5007</strain>
    </source>
</reference>
<name>A0A6P1M4A6_9BACT</name>
<feature type="transmembrane region" description="Helical" evidence="1">
    <location>
        <begin position="99"/>
        <end position="130"/>
    </location>
</feature>
<dbReference type="EMBL" id="CP047593">
    <property type="protein sequence ID" value="QHI68671.1"/>
    <property type="molecule type" value="Genomic_DNA"/>
</dbReference>
<gene>
    <name evidence="2" type="ORF">GT409_04150</name>
</gene>
<dbReference type="RefSeq" id="WP_160627220.1">
    <property type="nucleotide sequence ID" value="NZ_CP047593.1"/>
</dbReference>
<evidence type="ECO:0000313" key="3">
    <source>
        <dbReference type="Proteomes" id="UP000464954"/>
    </source>
</evidence>
<dbReference type="KEGG" id="taer:GT409_04150"/>
<keyword evidence="1" id="KW-0812">Transmembrane</keyword>